<feature type="non-terminal residue" evidence="2">
    <location>
        <position position="55"/>
    </location>
</feature>
<evidence type="ECO:0000256" key="1">
    <source>
        <dbReference type="SAM" id="Phobius"/>
    </source>
</evidence>
<dbReference type="AlphaFoldDB" id="A0A9N9IBH6"/>
<accession>A0A9N9IBH6</accession>
<keyword evidence="1" id="KW-1133">Transmembrane helix</keyword>
<dbReference type="EMBL" id="CAJVPS010029571">
    <property type="protein sequence ID" value="CAG8729068.1"/>
    <property type="molecule type" value="Genomic_DNA"/>
</dbReference>
<keyword evidence="1" id="KW-0472">Membrane</keyword>
<evidence type="ECO:0000313" key="3">
    <source>
        <dbReference type="Proteomes" id="UP000789508"/>
    </source>
</evidence>
<keyword evidence="1" id="KW-0812">Transmembrane</keyword>
<gene>
    <name evidence="2" type="ORF">ALEPTO_LOCUS12551</name>
</gene>
<proteinExistence type="predicted"/>
<comment type="caution">
    <text evidence="2">The sequence shown here is derived from an EMBL/GenBank/DDBJ whole genome shotgun (WGS) entry which is preliminary data.</text>
</comment>
<name>A0A9N9IBH6_9GLOM</name>
<evidence type="ECO:0000313" key="2">
    <source>
        <dbReference type="EMBL" id="CAG8729068.1"/>
    </source>
</evidence>
<protein>
    <submittedName>
        <fullName evidence="2">5951_t:CDS:1</fullName>
    </submittedName>
</protein>
<feature type="transmembrane region" description="Helical" evidence="1">
    <location>
        <begin position="12"/>
        <end position="31"/>
    </location>
</feature>
<keyword evidence="3" id="KW-1185">Reference proteome</keyword>
<reference evidence="2" key="1">
    <citation type="submission" date="2021-06" db="EMBL/GenBank/DDBJ databases">
        <authorList>
            <person name="Kallberg Y."/>
            <person name="Tangrot J."/>
            <person name="Rosling A."/>
        </authorList>
    </citation>
    <scope>NUCLEOTIDE SEQUENCE</scope>
    <source>
        <strain evidence="2">FL130A</strain>
    </source>
</reference>
<organism evidence="2 3">
    <name type="scientific">Ambispora leptoticha</name>
    <dbReference type="NCBI Taxonomy" id="144679"/>
    <lineage>
        <taxon>Eukaryota</taxon>
        <taxon>Fungi</taxon>
        <taxon>Fungi incertae sedis</taxon>
        <taxon>Mucoromycota</taxon>
        <taxon>Glomeromycotina</taxon>
        <taxon>Glomeromycetes</taxon>
        <taxon>Archaeosporales</taxon>
        <taxon>Ambisporaceae</taxon>
        <taxon>Ambispora</taxon>
    </lineage>
</organism>
<dbReference type="Proteomes" id="UP000789508">
    <property type="component" value="Unassembled WGS sequence"/>
</dbReference>
<sequence length="55" mass="6000">MTLTTIQFPKRGIIPSGLLLTVVCAVGIHAVKRNPGLRQPNLNQLYKKIDAKMAA</sequence>